<keyword evidence="3" id="KW-1185">Reference proteome</keyword>
<protein>
    <submittedName>
        <fullName evidence="2">Uncharacterized protein</fullName>
    </submittedName>
</protein>
<proteinExistence type="predicted"/>
<evidence type="ECO:0000313" key="3">
    <source>
        <dbReference type="Proteomes" id="UP000607311"/>
    </source>
</evidence>
<dbReference type="Proteomes" id="UP000607311">
    <property type="component" value="Unassembled WGS sequence"/>
</dbReference>
<gene>
    <name evidence="2" type="ORF">Vse01_54350</name>
</gene>
<dbReference type="EMBL" id="BOPD01000046">
    <property type="protein sequence ID" value="GIJ36287.1"/>
    <property type="molecule type" value="Genomic_DNA"/>
</dbReference>
<sequence length="105" mass="10355">MTVGAGAQPGQVAFDLPGGDGRQVGHPGGGQRPEVTVQVPTVRGERVRGQSTFDGEVVQIAADGTTQGRRGLLAPAGLAVGQPVGQASTSVNGRVGRPCASATGP</sequence>
<evidence type="ECO:0000313" key="2">
    <source>
        <dbReference type="EMBL" id="GIJ36287.1"/>
    </source>
</evidence>
<evidence type="ECO:0000256" key="1">
    <source>
        <dbReference type="SAM" id="MobiDB-lite"/>
    </source>
</evidence>
<reference evidence="2" key="1">
    <citation type="submission" date="2021-01" db="EMBL/GenBank/DDBJ databases">
        <title>Whole genome shotgun sequence of Verrucosispora sediminis NBRC 107745.</title>
        <authorList>
            <person name="Komaki H."/>
            <person name="Tamura T."/>
        </authorList>
    </citation>
    <scope>NUCLEOTIDE SEQUENCE</scope>
    <source>
        <strain evidence="2">NBRC 107745</strain>
    </source>
</reference>
<dbReference type="AlphaFoldDB" id="A0A9W5XML9"/>
<comment type="caution">
    <text evidence="2">The sequence shown here is derived from an EMBL/GenBank/DDBJ whole genome shotgun (WGS) entry which is preliminary data.</text>
</comment>
<organism evidence="2 3">
    <name type="scientific">Micromonospora sediminimaris</name>
    <dbReference type="NCBI Taxonomy" id="547162"/>
    <lineage>
        <taxon>Bacteria</taxon>
        <taxon>Bacillati</taxon>
        <taxon>Actinomycetota</taxon>
        <taxon>Actinomycetes</taxon>
        <taxon>Micromonosporales</taxon>
        <taxon>Micromonosporaceae</taxon>
        <taxon>Micromonospora</taxon>
    </lineage>
</organism>
<accession>A0A9W5XML9</accession>
<feature type="region of interest" description="Disordered" evidence="1">
    <location>
        <begin position="83"/>
        <end position="105"/>
    </location>
</feature>
<feature type="region of interest" description="Disordered" evidence="1">
    <location>
        <begin position="1"/>
        <end position="36"/>
    </location>
</feature>
<name>A0A9W5XML9_9ACTN</name>
<feature type="compositionally biased region" description="Gly residues" evidence="1">
    <location>
        <begin position="18"/>
        <end position="31"/>
    </location>
</feature>